<proteinExistence type="predicted"/>
<reference evidence="1 2" key="1">
    <citation type="submission" date="2019-11" db="EMBL/GenBank/DDBJ databases">
        <title>Characterization of Elizabethkingia argenteiflava sp. nov., isolated from inner surface of Soybean Pods.</title>
        <authorList>
            <person name="Mo S."/>
        </authorList>
    </citation>
    <scope>NUCLEOTIDE SEQUENCE [LARGE SCALE GENOMIC DNA]</scope>
    <source>
        <strain evidence="1 2">YB22</strain>
    </source>
</reference>
<dbReference type="Proteomes" id="UP000553459">
    <property type="component" value="Unassembled WGS sequence"/>
</dbReference>
<dbReference type="RefSeq" id="WP_166520493.1">
    <property type="nucleotide sequence ID" value="NZ_JAAABJ010000663.1"/>
</dbReference>
<feature type="non-terminal residue" evidence="1">
    <location>
        <position position="71"/>
    </location>
</feature>
<sequence length="71" mass="7524">MKNWAAPRCWRWRVCSAATPAQSTARCGRLCVIDDGGDATPPTLQAVYEELGRAALLALARVLSGHAGAVD</sequence>
<protein>
    <submittedName>
        <fullName evidence="1">Uncharacterized protein</fullName>
    </submittedName>
</protein>
<evidence type="ECO:0000313" key="1">
    <source>
        <dbReference type="EMBL" id="NAW52245.1"/>
    </source>
</evidence>
<keyword evidence="2" id="KW-1185">Reference proteome</keyword>
<comment type="caution">
    <text evidence="1">The sequence shown here is derived from an EMBL/GenBank/DDBJ whole genome shotgun (WGS) entry which is preliminary data.</text>
</comment>
<dbReference type="AlphaFoldDB" id="A0A845PX82"/>
<gene>
    <name evidence="1" type="ORF">GNY06_12950</name>
</gene>
<dbReference type="EMBL" id="JAAABJ010000663">
    <property type="protein sequence ID" value="NAW52245.1"/>
    <property type="molecule type" value="Genomic_DNA"/>
</dbReference>
<organism evidence="1 2">
    <name type="scientific">Elizabethkingia argenteiflava</name>
    <dbReference type="NCBI Taxonomy" id="2681556"/>
    <lineage>
        <taxon>Bacteria</taxon>
        <taxon>Pseudomonadati</taxon>
        <taxon>Bacteroidota</taxon>
        <taxon>Flavobacteriia</taxon>
        <taxon>Flavobacteriales</taxon>
        <taxon>Weeksellaceae</taxon>
        <taxon>Elizabethkingia</taxon>
    </lineage>
</organism>
<accession>A0A845PX82</accession>
<name>A0A845PX82_9FLAO</name>
<evidence type="ECO:0000313" key="2">
    <source>
        <dbReference type="Proteomes" id="UP000553459"/>
    </source>
</evidence>